<dbReference type="SUPFAM" id="SSF53474">
    <property type="entry name" value="alpha/beta-Hydrolases"/>
    <property type="match status" value="1"/>
</dbReference>
<dbReference type="Proteomes" id="UP001519503">
    <property type="component" value="Unassembled WGS sequence"/>
</dbReference>
<dbReference type="PANTHER" id="PTHR43798">
    <property type="entry name" value="MONOACYLGLYCEROL LIPASE"/>
    <property type="match status" value="1"/>
</dbReference>
<accession>A0ABS5QX78</accession>
<sequence>MAFFKSSDGVSLNYQDRPGKGQTAVLLSGFSGMQAEWQYQIDDLQEAGYRVVTMDWRSHGRSARTAKNLRISRLAADLAELFDLLDLDQVLLIGHSMGASVIWAYLSLFGEEALDKVVLIDESPKLLNDSLWDGGIRGLNWTTFPVLSKSFFHQKLTVAAVSQQFKDALRVEKEAHPFNFDLVFPLLEDHLLADWRENLQACSRPLLFVAGEQSPLWKPNYIETVRPLFPAQSRVVVLSGTGHLPHLEKPADFNTILHSFID</sequence>
<evidence type="ECO:0000313" key="2">
    <source>
        <dbReference type="EMBL" id="MBS9337552.1"/>
    </source>
</evidence>
<dbReference type="InterPro" id="IPR029058">
    <property type="entry name" value="AB_hydrolase_fold"/>
</dbReference>
<protein>
    <submittedName>
        <fullName evidence="2">Alpha/beta hydrolase</fullName>
    </submittedName>
</protein>
<dbReference type="EMBL" id="JAAMFL010000006">
    <property type="protein sequence ID" value="MBS9337552.1"/>
    <property type="molecule type" value="Genomic_DNA"/>
</dbReference>
<evidence type="ECO:0000259" key="1">
    <source>
        <dbReference type="Pfam" id="PF00561"/>
    </source>
</evidence>
<reference evidence="2 3" key="1">
    <citation type="submission" date="2020-02" db="EMBL/GenBank/DDBJ databases">
        <title>Fructobacillus sp. isolated from paper mulberry of Taiwan.</title>
        <authorList>
            <person name="Lin S.-T."/>
        </authorList>
    </citation>
    <scope>NUCLEOTIDE SEQUENCE [LARGE SCALE GENOMIC DNA]</scope>
    <source>
        <strain evidence="2 3">S1-1</strain>
    </source>
</reference>
<dbReference type="InterPro" id="IPR000639">
    <property type="entry name" value="Epox_hydrolase-like"/>
</dbReference>
<gene>
    <name evidence="2" type="ORF">G6R30_03640</name>
</gene>
<feature type="domain" description="AB hydrolase-1" evidence="1">
    <location>
        <begin position="25"/>
        <end position="250"/>
    </location>
</feature>
<dbReference type="PRINTS" id="PR00412">
    <property type="entry name" value="EPOXHYDRLASE"/>
</dbReference>
<dbReference type="Gene3D" id="3.40.50.1820">
    <property type="entry name" value="alpha/beta hydrolase"/>
    <property type="match status" value="1"/>
</dbReference>
<dbReference type="PANTHER" id="PTHR43798:SF33">
    <property type="entry name" value="HYDROLASE, PUTATIVE (AFU_ORTHOLOGUE AFUA_2G14860)-RELATED"/>
    <property type="match status" value="1"/>
</dbReference>
<keyword evidence="3" id="KW-1185">Reference proteome</keyword>
<keyword evidence="2" id="KW-0378">Hydrolase</keyword>
<name>A0ABS5QX78_9LACO</name>
<dbReference type="Pfam" id="PF00561">
    <property type="entry name" value="Abhydrolase_1"/>
    <property type="match status" value="1"/>
</dbReference>
<dbReference type="InterPro" id="IPR000073">
    <property type="entry name" value="AB_hydrolase_1"/>
</dbReference>
<dbReference type="InterPro" id="IPR050266">
    <property type="entry name" value="AB_hydrolase_sf"/>
</dbReference>
<evidence type="ECO:0000313" key="3">
    <source>
        <dbReference type="Proteomes" id="UP001519503"/>
    </source>
</evidence>
<proteinExistence type="predicted"/>
<dbReference type="GO" id="GO:0016787">
    <property type="term" value="F:hydrolase activity"/>
    <property type="evidence" value="ECO:0007669"/>
    <property type="project" value="UniProtKB-KW"/>
</dbReference>
<organism evidence="2 3">
    <name type="scientific">Fructobacillus parabroussonetiae</name>
    <dbReference type="NCBI Taxonomy" id="2713174"/>
    <lineage>
        <taxon>Bacteria</taxon>
        <taxon>Bacillati</taxon>
        <taxon>Bacillota</taxon>
        <taxon>Bacilli</taxon>
        <taxon>Lactobacillales</taxon>
        <taxon>Lactobacillaceae</taxon>
        <taxon>Fructobacillus</taxon>
    </lineage>
</organism>
<comment type="caution">
    <text evidence="2">The sequence shown here is derived from an EMBL/GenBank/DDBJ whole genome shotgun (WGS) entry which is preliminary data.</text>
</comment>
<dbReference type="RefSeq" id="WP_213821565.1">
    <property type="nucleotide sequence ID" value="NZ_JAAMFL010000006.1"/>
</dbReference>